<evidence type="ECO:0000256" key="1">
    <source>
        <dbReference type="SAM" id="Phobius"/>
    </source>
</evidence>
<comment type="caution">
    <text evidence="2">The sequence shown here is derived from an EMBL/GenBank/DDBJ whole genome shotgun (WGS) entry which is preliminary data.</text>
</comment>
<sequence>MRAFFFTVLALWLIAGFISALRINKDIKIASLAAFGIIATHLTYGIAFLKGLTLKDLQR</sequence>
<keyword evidence="1" id="KW-0812">Transmembrane</keyword>
<organism evidence="2">
    <name type="scientific">marine sediment metagenome</name>
    <dbReference type="NCBI Taxonomy" id="412755"/>
    <lineage>
        <taxon>unclassified sequences</taxon>
        <taxon>metagenomes</taxon>
        <taxon>ecological metagenomes</taxon>
    </lineage>
</organism>
<dbReference type="AlphaFoldDB" id="X1GJD7"/>
<accession>X1GJD7</accession>
<name>X1GJD7_9ZZZZ</name>
<reference evidence="2" key="1">
    <citation type="journal article" date="2014" name="Front. Microbiol.">
        <title>High frequency of phylogenetically diverse reductive dehalogenase-homologous genes in deep subseafloor sedimentary metagenomes.</title>
        <authorList>
            <person name="Kawai M."/>
            <person name="Futagami T."/>
            <person name="Toyoda A."/>
            <person name="Takaki Y."/>
            <person name="Nishi S."/>
            <person name="Hori S."/>
            <person name="Arai W."/>
            <person name="Tsubouchi T."/>
            <person name="Morono Y."/>
            <person name="Uchiyama I."/>
            <person name="Ito T."/>
            <person name="Fujiyama A."/>
            <person name="Inagaki F."/>
            <person name="Takami H."/>
        </authorList>
    </citation>
    <scope>NUCLEOTIDE SEQUENCE</scope>
    <source>
        <strain evidence="2">Expedition CK06-06</strain>
    </source>
</reference>
<keyword evidence="1" id="KW-0472">Membrane</keyword>
<evidence type="ECO:0000313" key="2">
    <source>
        <dbReference type="EMBL" id="GAH41739.1"/>
    </source>
</evidence>
<proteinExistence type="predicted"/>
<gene>
    <name evidence="2" type="ORF">S03H2_14066</name>
</gene>
<dbReference type="EMBL" id="BARU01007134">
    <property type="protein sequence ID" value="GAH41739.1"/>
    <property type="molecule type" value="Genomic_DNA"/>
</dbReference>
<protein>
    <submittedName>
        <fullName evidence="2">Uncharacterized protein</fullName>
    </submittedName>
</protein>
<feature type="transmembrane region" description="Helical" evidence="1">
    <location>
        <begin position="30"/>
        <end position="49"/>
    </location>
</feature>
<keyword evidence="1" id="KW-1133">Transmembrane helix</keyword>